<dbReference type="PANTHER" id="PTHR43289">
    <property type="entry name" value="MITOGEN-ACTIVATED PROTEIN KINASE KINASE KINASE 20-RELATED"/>
    <property type="match status" value="1"/>
</dbReference>
<dbReference type="PROSITE" id="PS50901">
    <property type="entry name" value="FTSK"/>
    <property type="match status" value="1"/>
</dbReference>
<dbReference type="GO" id="GO:0004674">
    <property type="term" value="F:protein serine/threonine kinase activity"/>
    <property type="evidence" value="ECO:0007669"/>
    <property type="project" value="UniProtKB-EC"/>
</dbReference>
<dbReference type="Proteomes" id="UP000319576">
    <property type="component" value="Chromosome"/>
</dbReference>
<dbReference type="InterPro" id="IPR011009">
    <property type="entry name" value="Kinase-like_dom_sf"/>
</dbReference>
<evidence type="ECO:0000256" key="2">
    <source>
        <dbReference type="ARBA" id="ARBA00022741"/>
    </source>
</evidence>
<keyword evidence="2 5" id="KW-0547">Nucleotide-binding</keyword>
<dbReference type="EMBL" id="CP036273">
    <property type="protein sequence ID" value="QDU20274.1"/>
    <property type="molecule type" value="Genomic_DNA"/>
</dbReference>
<feature type="binding site" evidence="5">
    <location>
        <begin position="1045"/>
        <end position="1052"/>
    </location>
    <ligand>
        <name>ATP</name>
        <dbReference type="ChEBI" id="CHEBI:30616"/>
    </ligand>
</feature>
<dbReference type="PROSITE" id="PS00108">
    <property type="entry name" value="PROTEIN_KINASE_ST"/>
    <property type="match status" value="1"/>
</dbReference>
<dbReference type="PROSITE" id="PS50011">
    <property type="entry name" value="PROTEIN_KINASE_DOM"/>
    <property type="match status" value="1"/>
</dbReference>
<dbReference type="OrthoDB" id="9807790at2"/>
<evidence type="ECO:0000256" key="1">
    <source>
        <dbReference type="ARBA" id="ARBA00022679"/>
    </source>
</evidence>
<proteinExistence type="predicted"/>
<dbReference type="InterPro" id="IPR008271">
    <property type="entry name" value="Ser/Thr_kinase_AS"/>
</dbReference>
<dbReference type="SMART" id="SM00382">
    <property type="entry name" value="AAA"/>
    <property type="match status" value="1"/>
</dbReference>
<dbReference type="EC" id="2.7.11.1" evidence="8"/>
<evidence type="ECO:0000256" key="4">
    <source>
        <dbReference type="ARBA" id="ARBA00022840"/>
    </source>
</evidence>
<reference evidence="8 9" key="1">
    <citation type="submission" date="2019-02" db="EMBL/GenBank/DDBJ databases">
        <title>Deep-cultivation of Planctomycetes and their phenomic and genomic characterization uncovers novel biology.</title>
        <authorList>
            <person name="Wiegand S."/>
            <person name="Jogler M."/>
            <person name="Boedeker C."/>
            <person name="Pinto D."/>
            <person name="Vollmers J."/>
            <person name="Rivas-Marin E."/>
            <person name="Kohn T."/>
            <person name="Peeters S.H."/>
            <person name="Heuer A."/>
            <person name="Rast P."/>
            <person name="Oberbeckmann S."/>
            <person name="Bunk B."/>
            <person name="Jeske O."/>
            <person name="Meyerdierks A."/>
            <person name="Storesund J.E."/>
            <person name="Kallscheuer N."/>
            <person name="Luecker S."/>
            <person name="Lage O.M."/>
            <person name="Pohl T."/>
            <person name="Merkel B.J."/>
            <person name="Hornburger P."/>
            <person name="Mueller R.-W."/>
            <person name="Bruemmer F."/>
            <person name="Labrenz M."/>
            <person name="Spormann A.M."/>
            <person name="Op den Camp H."/>
            <person name="Overmann J."/>
            <person name="Amann R."/>
            <person name="Jetten M.S.M."/>
            <person name="Mascher T."/>
            <person name="Medema M.H."/>
            <person name="Devos D.P."/>
            <person name="Kaster A.-K."/>
            <person name="Ovreas L."/>
            <person name="Rohde M."/>
            <person name="Galperin M.Y."/>
            <person name="Jogler C."/>
        </authorList>
    </citation>
    <scope>NUCLEOTIDE SEQUENCE [LARGE SCALE GENOMIC DNA]</scope>
    <source>
        <strain evidence="8 9">ETA_A1</strain>
    </source>
</reference>
<evidence type="ECO:0000313" key="8">
    <source>
        <dbReference type="EMBL" id="QDU20274.1"/>
    </source>
</evidence>
<dbReference type="Pfam" id="PF00069">
    <property type="entry name" value="Pkinase"/>
    <property type="match status" value="1"/>
</dbReference>
<keyword evidence="9" id="KW-1185">Reference proteome</keyword>
<dbReference type="InterPro" id="IPR000719">
    <property type="entry name" value="Prot_kinase_dom"/>
</dbReference>
<dbReference type="CDD" id="cd14014">
    <property type="entry name" value="STKc_PknB_like"/>
    <property type="match status" value="1"/>
</dbReference>
<keyword evidence="1 8" id="KW-0808">Transferase</keyword>
<evidence type="ECO:0000256" key="3">
    <source>
        <dbReference type="ARBA" id="ARBA00022777"/>
    </source>
</evidence>
<feature type="domain" description="Protein kinase" evidence="6">
    <location>
        <begin position="37"/>
        <end position="309"/>
    </location>
</feature>
<accession>A0A517XRZ2</accession>
<keyword evidence="4 5" id="KW-0067">ATP-binding</keyword>
<dbReference type="SUPFAM" id="SSF56112">
    <property type="entry name" value="Protein kinase-like (PK-like)"/>
    <property type="match status" value="1"/>
</dbReference>
<organism evidence="8 9">
    <name type="scientific">Urbifossiella limnaea</name>
    <dbReference type="NCBI Taxonomy" id="2528023"/>
    <lineage>
        <taxon>Bacteria</taxon>
        <taxon>Pseudomonadati</taxon>
        <taxon>Planctomycetota</taxon>
        <taxon>Planctomycetia</taxon>
        <taxon>Gemmatales</taxon>
        <taxon>Gemmataceae</taxon>
        <taxon>Urbifossiella</taxon>
    </lineage>
</organism>
<evidence type="ECO:0000259" key="6">
    <source>
        <dbReference type="PROSITE" id="PS50011"/>
    </source>
</evidence>
<evidence type="ECO:0000313" key="9">
    <source>
        <dbReference type="Proteomes" id="UP000319576"/>
    </source>
</evidence>
<feature type="domain" description="FtsK" evidence="7">
    <location>
        <begin position="1028"/>
        <end position="1224"/>
    </location>
</feature>
<gene>
    <name evidence="8" type="primary">pknB_19</name>
    <name evidence="8" type="ORF">ETAA1_22200</name>
</gene>
<dbReference type="InterPro" id="IPR003593">
    <property type="entry name" value="AAA+_ATPase"/>
</dbReference>
<dbReference type="SMART" id="SM00220">
    <property type="entry name" value="S_TKc"/>
    <property type="match status" value="1"/>
</dbReference>
<name>A0A517XRZ2_9BACT</name>
<sequence>MSPSPSPDEGTVVLPAAAALRSAAAADATPAVAVPGFELLEVLSHGGMGVVYRARETALDRVVALKMIAPAALAMPDVRERFEREARAAARLQHPNVVALYHTGLDAPCPFLVLEYVPGFDLVRLVRERGSLPWREAVEYARLAAQGLRHVHECGLVHRDVKPSNVMVVPADGAGPASVKLLDLGVARLVLPASHPSDSALTEAGVFLGTPEYVAPEQAEDPRRADARSDLYGLGATLYFLLSGAPPFSGQTPLEAVRRAATDPRPSLRGRRPDVPAALDVVVRRLLAADPARRFASAADVADALGRVLRGEPLPPELSDPTAVHRPTGTSRMAANQYDRLRTALARLADAAKARAAAEAAAAAAFREASDRADRELGRAKKSLAAAREKEQAAIEENYTLAVTDLNGRADAELYAATRTRDERLTSLSLRYTSAEQKGRTEYQDKLWALDSVLEGSLKRAADQKESLGRKAAAAEEQVAGLWAEAGPLVEKAGTSREAVSGAAAAAATDDDPITRVQKAIAAAEDAIGTLRKDAGGKLFVLLGSTRRRLLAEAEAVGARLGEAEAAVAELKRFAAAEYAAETERAREKHARKRREAQEHYEPLLATQKEQYEAERARIGAEFEAAATAVRSKRGVEGATTESDYKQGRRLSAARNKAELKAAEETHEDKIGYATEARDAAWERLSAAWHGIAVEATTTLIALRAEAAADFPDWATVAGGRALPTTVPGGIRYGVMAVDPHLLPDGVSADARLAPPPDLAGPTPAFLPFPDRCSVVLKARDDGRAAAVAALQAMMLRFLTGLPPGKVRFTIVDPVGLGDNFASFMHLADHDEKLVTGRIWTEPREIEARLTDLTDHVASVIQKYLRNQYKSIEEYNRVAGEVAEPYRVLVVANFPANFSPEAAKRLVSIAQSGPSCGVCVLVGVDARAAMPRDFVLSDLEAPSLVLNWKDGRFSPKEPALAPFPLTVDAPPDAATVAQLVRRVGQASKDAVRVEVPFEYIAPKPDEVWTKSAAKGFDVPVGRAGATRRQAFVLGRGTAQHALVAGKTGSGKSTLLHALITNLALNYSPDEAELYLIDFKEGVEFQWYATYQLPHARVVAIQSEREFGLSVLQRLDGILRERGERFRDAGVNDLAGYREFLKGQATCPRILLVVDEFQQFFVEDDKLAQEAALLLDRLVRQGRAFGLHVLLGSQTLGGAYSLARSTIDQMAVRVALQCSDADAQLILSKDNNAARLLSRPGEAIYNDQNGLVEGNDPFQVVWLSEEKRESVLRELGRRAAGKYPPPLVFEGNSDADPARNPALARVLAAETWAEPKAPAAWLGDPVAIKEPTVAVFRPQGSANLLLIGQNEDAARGLFAAALLGLAGQIAPAGTPVFTLLDGTPDDADDAETLRRLAAKVPGHARAPDRPALPAAIAELAAEVERRAKGEGGRAPRFLFVFGVHRFRELRKAEDDYSFSRRGAEREPSPAERFAALLKDGPGVGVHVVAWCDSLTNLNRAFDRSLLREFGMRVLFQMSPTDSSTLMDSPAASRLGRHRALFLQEEQERPEKFRPYGVPEAGWVDAAVVAVGKKK</sequence>
<evidence type="ECO:0000256" key="5">
    <source>
        <dbReference type="PROSITE-ProRule" id="PRU00289"/>
    </source>
</evidence>
<protein>
    <submittedName>
        <fullName evidence="8">Serine/threonine-protein kinase PknB</fullName>
        <ecNumber evidence="8">2.7.11.1</ecNumber>
    </submittedName>
</protein>
<dbReference type="InterPro" id="IPR002543">
    <property type="entry name" value="FtsK_dom"/>
</dbReference>
<dbReference type="Gene3D" id="1.10.510.10">
    <property type="entry name" value="Transferase(Phosphotransferase) domain 1"/>
    <property type="match status" value="1"/>
</dbReference>
<dbReference type="SUPFAM" id="SSF52540">
    <property type="entry name" value="P-loop containing nucleoside triphosphate hydrolases"/>
    <property type="match status" value="1"/>
</dbReference>
<dbReference type="GO" id="GO:0005524">
    <property type="term" value="F:ATP binding"/>
    <property type="evidence" value="ECO:0007669"/>
    <property type="project" value="UniProtKB-UniRule"/>
</dbReference>
<dbReference type="RefSeq" id="WP_145237529.1">
    <property type="nucleotide sequence ID" value="NZ_CP036273.1"/>
</dbReference>
<dbReference type="PANTHER" id="PTHR43289:SF6">
    <property type="entry name" value="SERINE_THREONINE-PROTEIN KINASE NEKL-3"/>
    <property type="match status" value="1"/>
</dbReference>
<dbReference type="Gene3D" id="3.40.50.300">
    <property type="entry name" value="P-loop containing nucleotide triphosphate hydrolases"/>
    <property type="match status" value="3"/>
</dbReference>
<dbReference type="KEGG" id="uli:ETAA1_22200"/>
<dbReference type="GO" id="GO:0003677">
    <property type="term" value="F:DNA binding"/>
    <property type="evidence" value="ECO:0007669"/>
    <property type="project" value="InterPro"/>
</dbReference>
<dbReference type="InterPro" id="IPR027417">
    <property type="entry name" value="P-loop_NTPase"/>
</dbReference>
<dbReference type="Pfam" id="PF01580">
    <property type="entry name" value="FtsK_SpoIIIE"/>
    <property type="match status" value="1"/>
</dbReference>
<evidence type="ECO:0000259" key="7">
    <source>
        <dbReference type="PROSITE" id="PS50901"/>
    </source>
</evidence>
<dbReference type="Gene3D" id="3.30.200.20">
    <property type="entry name" value="Phosphorylase Kinase, domain 1"/>
    <property type="match status" value="1"/>
</dbReference>
<keyword evidence="3 8" id="KW-0418">Kinase</keyword>